<sequence>MDTELNLTLLTERLTAYQISRAVDIDEQMAQKIIEQEVSIDELEPQIIYQLKELNDKLLN</sequence>
<evidence type="ECO:0000313" key="1">
    <source>
        <dbReference type="EMBL" id="MFD2830884.1"/>
    </source>
</evidence>
<proteinExistence type="predicted"/>
<protein>
    <submittedName>
        <fullName evidence="1">Uncharacterized protein</fullName>
    </submittedName>
</protein>
<keyword evidence="2" id="KW-1185">Reference proteome</keyword>
<accession>A0ABW5WXP1</accession>
<dbReference type="EMBL" id="JBHUOQ010000004">
    <property type="protein sequence ID" value="MFD2830884.1"/>
    <property type="molecule type" value="Genomic_DNA"/>
</dbReference>
<organism evidence="1 2">
    <name type="scientific">Corticicoccus populi</name>
    <dbReference type="NCBI Taxonomy" id="1812821"/>
    <lineage>
        <taxon>Bacteria</taxon>
        <taxon>Bacillati</taxon>
        <taxon>Bacillota</taxon>
        <taxon>Bacilli</taxon>
        <taxon>Bacillales</taxon>
        <taxon>Staphylococcaceae</taxon>
        <taxon>Corticicoccus</taxon>
    </lineage>
</organism>
<dbReference type="RefSeq" id="WP_377774339.1">
    <property type="nucleotide sequence ID" value="NZ_JBHUOQ010000004.1"/>
</dbReference>
<gene>
    <name evidence="1" type="ORF">ACFSX4_10465</name>
</gene>
<name>A0ABW5WXP1_9STAP</name>
<comment type="caution">
    <text evidence="1">The sequence shown here is derived from an EMBL/GenBank/DDBJ whole genome shotgun (WGS) entry which is preliminary data.</text>
</comment>
<dbReference type="Proteomes" id="UP001597519">
    <property type="component" value="Unassembled WGS sequence"/>
</dbReference>
<reference evidence="2" key="1">
    <citation type="journal article" date="2019" name="Int. J. Syst. Evol. Microbiol.">
        <title>The Global Catalogue of Microorganisms (GCM) 10K type strain sequencing project: providing services to taxonomists for standard genome sequencing and annotation.</title>
        <authorList>
            <consortium name="The Broad Institute Genomics Platform"/>
            <consortium name="The Broad Institute Genome Sequencing Center for Infectious Disease"/>
            <person name="Wu L."/>
            <person name="Ma J."/>
        </authorList>
    </citation>
    <scope>NUCLEOTIDE SEQUENCE [LARGE SCALE GENOMIC DNA]</scope>
    <source>
        <strain evidence="2">KCTC 33575</strain>
    </source>
</reference>
<evidence type="ECO:0000313" key="2">
    <source>
        <dbReference type="Proteomes" id="UP001597519"/>
    </source>
</evidence>